<dbReference type="Proteomes" id="UP001242288">
    <property type="component" value="Unassembled WGS sequence"/>
</dbReference>
<dbReference type="EMBL" id="JAMXWF010000071">
    <property type="protein sequence ID" value="MDQ6413852.1"/>
    <property type="molecule type" value="Genomic_DNA"/>
</dbReference>
<dbReference type="Proteomes" id="UP001209412">
    <property type="component" value="Unassembled WGS sequence"/>
</dbReference>
<dbReference type="CDD" id="cd05233">
    <property type="entry name" value="SDR_c"/>
    <property type="match status" value="1"/>
</dbReference>
<organism evidence="5 7">
    <name type="scientific">Paraburkholderia madseniana</name>
    <dbReference type="NCBI Taxonomy" id="2599607"/>
    <lineage>
        <taxon>Bacteria</taxon>
        <taxon>Pseudomonadati</taxon>
        <taxon>Pseudomonadota</taxon>
        <taxon>Betaproteobacteria</taxon>
        <taxon>Burkholderiales</taxon>
        <taxon>Burkholderiaceae</taxon>
        <taxon>Paraburkholderia</taxon>
    </lineage>
</organism>
<protein>
    <submittedName>
        <fullName evidence="4">SDR family NAD(P)-dependent oxidoreductase</fullName>
    </submittedName>
    <submittedName>
        <fullName evidence="5">SDR family oxidoreductase</fullName>
    </submittedName>
</protein>
<keyword evidence="6" id="KW-1185">Reference proteome</keyword>
<name>A0AAP5BPQ1_9BURK</name>
<comment type="caution">
    <text evidence="5">The sequence shown here is derived from an EMBL/GenBank/DDBJ whole genome shotgun (WGS) entry which is preliminary data.</text>
</comment>
<dbReference type="RefSeq" id="WP_266240798.1">
    <property type="nucleotide sequence ID" value="NZ_JAMXWF010000071.1"/>
</dbReference>
<dbReference type="SUPFAM" id="SSF51735">
    <property type="entry name" value="NAD(P)-binding Rossmann-fold domains"/>
    <property type="match status" value="1"/>
</dbReference>
<dbReference type="InterPro" id="IPR002347">
    <property type="entry name" value="SDR_fam"/>
</dbReference>
<evidence type="ECO:0000259" key="3">
    <source>
        <dbReference type="SMART" id="SM00822"/>
    </source>
</evidence>
<evidence type="ECO:0000256" key="1">
    <source>
        <dbReference type="ARBA" id="ARBA00006484"/>
    </source>
</evidence>
<dbReference type="PRINTS" id="PR00081">
    <property type="entry name" value="GDHRDH"/>
</dbReference>
<evidence type="ECO:0000313" key="7">
    <source>
        <dbReference type="Proteomes" id="UP001242288"/>
    </source>
</evidence>
<proteinExistence type="inferred from homology"/>
<reference evidence="5" key="1">
    <citation type="submission" date="2022-06" db="EMBL/GenBank/DDBJ databases">
        <title>PHB producers.</title>
        <authorList>
            <person name="Besaury L."/>
        </authorList>
    </citation>
    <scope>NUCLEOTIDE SEQUENCE</scope>
    <source>
        <strain evidence="5 6">SEWS6</strain>
    </source>
</reference>
<evidence type="ECO:0000313" key="6">
    <source>
        <dbReference type="Proteomes" id="UP001209412"/>
    </source>
</evidence>
<sequence length="264" mass="27200">MRGGDGLKGKVALVTGGSSGIGRAIAERFLSEGASVAIVGNQNLEKARAVAREIGTAQAACEGFVVDVKSAKAVASLVADVGQRMGPVDILVNSAGVWYPTPIGSLTPEQIDDMIDVNLKGVIHTVSAVVPGMIARRSGRIVNIASIAALVPTAGYSLYSTTKAAVVAFTKSAGLELAQFNVAMNAIAPGNTATPMNAAIRTASEHQGRRDWIQSITPSARAFTPPEEIAETALFLSDGRVRGIFGAVISVDEGRAAGIAMKEE</sequence>
<dbReference type="PANTHER" id="PTHR42879:SF2">
    <property type="entry name" value="3-OXOACYL-[ACYL-CARRIER-PROTEIN] REDUCTASE FABG"/>
    <property type="match status" value="1"/>
</dbReference>
<dbReference type="Pfam" id="PF00106">
    <property type="entry name" value="adh_short"/>
    <property type="match status" value="1"/>
</dbReference>
<feature type="domain" description="Ketoreductase" evidence="3">
    <location>
        <begin position="10"/>
        <end position="190"/>
    </location>
</feature>
<dbReference type="Gene3D" id="3.40.50.720">
    <property type="entry name" value="NAD(P)-binding Rossmann-like Domain"/>
    <property type="match status" value="1"/>
</dbReference>
<dbReference type="InterPro" id="IPR050259">
    <property type="entry name" value="SDR"/>
</dbReference>
<accession>A0AAP5BPQ1</accession>
<dbReference type="GO" id="GO:0032787">
    <property type="term" value="P:monocarboxylic acid metabolic process"/>
    <property type="evidence" value="ECO:0007669"/>
    <property type="project" value="UniProtKB-ARBA"/>
</dbReference>
<dbReference type="InterPro" id="IPR036291">
    <property type="entry name" value="NAD(P)-bd_dom_sf"/>
</dbReference>
<evidence type="ECO:0000313" key="5">
    <source>
        <dbReference type="EMBL" id="MDQ6413852.1"/>
    </source>
</evidence>
<evidence type="ECO:0000256" key="2">
    <source>
        <dbReference type="RuleBase" id="RU000363"/>
    </source>
</evidence>
<dbReference type="PROSITE" id="PS00061">
    <property type="entry name" value="ADH_SHORT"/>
    <property type="match status" value="1"/>
</dbReference>
<dbReference type="EMBL" id="JAPKHW010000071">
    <property type="protein sequence ID" value="MCX4152041.1"/>
    <property type="molecule type" value="Genomic_DNA"/>
</dbReference>
<dbReference type="AlphaFoldDB" id="A0AAP5BPQ1"/>
<dbReference type="SMART" id="SM00822">
    <property type="entry name" value="PKS_KR"/>
    <property type="match status" value="1"/>
</dbReference>
<dbReference type="InterPro" id="IPR057326">
    <property type="entry name" value="KR_dom"/>
</dbReference>
<evidence type="ECO:0000313" key="4">
    <source>
        <dbReference type="EMBL" id="MCX4152041.1"/>
    </source>
</evidence>
<dbReference type="FunFam" id="3.40.50.720:FF:000084">
    <property type="entry name" value="Short-chain dehydrogenase reductase"/>
    <property type="match status" value="1"/>
</dbReference>
<gene>
    <name evidence="5" type="ORF">NIE36_42755</name>
    <name evidence="4" type="ORF">OSB80_42865</name>
</gene>
<dbReference type="PANTHER" id="PTHR42879">
    <property type="entry name" value="3-OXOACYL-(ACYL-CARRIER-PROTEIN) REDUCTASE"/>
    <property type="match status" value="1"/>
</dbReference>
<dbReference type="InterPro" id="IPR020904">
    <property type="entry name" value="Sc_DH/Rdtase_CS"/>
</dbReference>
<dbReference type="PRINTS" id="PR00080">
    <property type="entry name" value="SDRFAMILY"/>
</dbReference>
<comment type="similarity">
    <text evidence="1 2">Belongs to the short-chain dehydrogenases/reductases (SDR) family.</text>
</comment>